<name>A0AAV5AV97_9AGAM</name>
<sequence length="183" mass="20111">MTCECGLVVKVGTGGEANLMSHRKGSRHRNAMQKLFPDESTKKFMAFSSVPKPEFAPGLSPLLMQLKDAIARIPSTVPKAIPNDTIAMLSTLPVLDSTLDDQWKEVFDPVLNKFLGYGKSVEKIKSEIRTGSYGTDGAYNWLCFCITKAGVGEELLEGKIRQLIGAINELYVLFLTSTVYDDS</sequence>
<organism evidence="1 2">
    <name type="scientific">Clathrus columnatus</name>
    <dbReference type="NCBI Taxonomy" id="1419009"/>
    <lineage>
        <taxon>Eukaryota</taxon>
        <taxon>Fungi</taxon>
        <taxon>Dikarya</taxon>
        <taxon>Basidiomycota</taxon>
        <taxon>Agaricomycotina</taxon>
        <taxon>Agaricomycetes</taxon>
        <taxon>Phallomycetidae</taxon>
        <taxon>Phallales</taxon>
        <taxon>Clathraceae</taxon>
        <taxon>Clathrus</taxon>
    </lineage>
</organism>
<dbReference type="AlphaFoldDB" id="A0AAV5AV97"/>
<dbReference type="Proteomes" id="UP001050691">
    <property type="component" value="Unassembled WGS sequence"/>
</dbReference>
<comment type="caution">
    <text evidence="1">The sequence shown here is derived from an EMBL/GenBank/DDBJ whole genome shotgun (WGS) entry which is preliminary data.</text>
</comment>
<evidence type="ECO:0000313" key="2">
    <source>
        <dbReference type="Proteomes" id="UP001050691"/>
    </source>
</evidence>
<proteinExistence type="predicted"/>
<gene>
    <name evidence="1" type="ORF">Clacol_010053</name>
</gene>
<reference evidence="1" key="1">
    <citation type="submission" date="2021-10" db="EMBL/GenBank/DDBJ databases">
        <title>De novo Genome Assembly of Clathrus columnatus (Basidiomycota, Fungi) Using Illumina and Nanopore Sequence Data.</title>
        <authorList>
            <person name="Ogiso-Tanaka E."/>
            <person name="Itagaki H."/>
            <person name="Hosoya T."/>
            <person name="Hosaka K."/>
        </authorList>
    </citation>
    <scope>NUCLEOTIDE SEQUENCE</scope>
    <source>
        <strain evidence="1">MO-923</strain>
    </source>
</reference>
<protein>
    <submittedName>
        <fullName evidence="1">Uncharacterized protein</fullName>
    </submittedName>
</protein>
<evidence type="ECO:0000313" key="1">
    <source>
        <dbReference type="EMBL" id="GJJ15775.1"/>
    </source>
</evidence>
<keyword evidence="2" id="KW-1185">Reference proteome</keyword>
<dbReference type="EMBL" id="BPWL01000011">
    <property type="protein sequence ID" value="GJJ15775.1"/>
    <property type="molecule type" value="Genomic_DNA"/>
</dbReference>
<accession>A0AAV5AV97</accession>